<feature type="compositionally biased region" description="Basic and acidic residues" evidence="1">
    <location>
        <begin position="20"/>
        <end position="35"/>
    </location>
</feature>
<sequence length="321" mass="36217">MIFALQVNRWTTTGRPTNDQNRKTRQEKGRPKKEGGNAVAWLKIYQSIRQHRKILDAADALEIAPPYMIGLLTSFWLWALDNAPDGNVSEISARNIARAAQWDGDADELLQAFISAGLLDQGDEDPATLTIHDWEEYAGTLIQQREAEKERSRRRRAAAKKTEGRPPDDQQATAGRVDKTRVDKTRDIKDPLSAPPEHEAAAPAKSDPTPYVKIMQLYNEICVSFSKIQKIDGARRKAVAARFKTYPNIETFETLFRKTEASSFMKGENDRNWRADFDWIMKPTNMCKVLEGKYDDKGGPDNGNEPPSGSRYKLTGFTAAE</sequence>
<proteinExistence type="predicted"/>
<reference evidence="2 3" key="1">
    <citation type="submission" date="2018-08" db="EMBL/GenBank/DDBJ databases">
        <title>A genome reference for cultivated species of the human gut microbiota.</title>
        <authorList>
            <person name="Zou Y."/>
            <person name="Xue W."/>
            <person name="Luo G."/>
        </authorList>
    </citation>
    <scope>NUCLEOTIDE SEQUENCE [LARGE SCALE GENOMIC DNA]</scope>
    <source>
        <strain evidence="2 3">AM48-7</strain>
    </source>
</reference>
<feature type="region of interest" description="Disordered" evidence="1">
    <location>
        <begin position="142"/>
        <end position="206"/>
    </location>
</feature>
<dbReference type="AlphaFoldDB" id="A0A413PGZ0"/>
<evidence type="ECO:0000256" key="1">
    <source>
        <dbReference type="SAM" id="MobiDB-lite"/>
    </source>
</evidence>
<comment type="caution">
    <text evidence="2">The sequence shown here is derived from an EMBL/GenBank/DDBJ whole genome shotgun (WGS) entry which is preliminary data.</text>
</comment>
<feature type="region of interest" description="Disordered" evidence="1">
    <location>
        <begin position="292"/>
        <end position="321"/>
    </location>
</feature>
<feature type="compositionally biased region" description="Basic and acidic residues" evidence="1">
    <location>
        <begin position="176"/>
        <end position="200"/>
    </location>
</feature>
<protein>
    <recommendedName>
        <fullName evidence="4">Replication protein</fullName>
    </recommendedName>
</protein>
<dbReference type="EMBL" id="QSEN01000010">
    <property type="protein sequence ID" value="RGZ75307.1"/>
    <property type="molecule type" value="Genomic_DNA"/>
</dbReference>
<name>A0A413PGZ0_9FIRM</name>
<evidence type="ECO:0000313" key="2">
    <source>
        <dbReference type="EMBL" id="RGZ75307.1"/>
    </source>
</evidence>
<feature type="region of interest" description="Disordered" evidence="1">
    <location>
        <begin position="12"/>
        <end position="35"/>
    </location>
</feature>
<dbReference type="Proteomes" id="UP000283431">
    <property type="component" value="Unassembled WGS sequence"/>
</dbReference>
<gene>
    <name evidence="2" type="ORF">DW975_07085</name>
</gene>
<evidence type="ECO:0008006" key="4">
    <source>
        <dbReference type="Google" id="ProtNLM"/>
    </source>
</evidence>
<accession>A0A413PGZ0</accession>
<organism evidence="2 3">
    <name type="scientific">Agathobacter rectalis</name>
    <dbReference type="NCBI Taxonomy" id="39491"/>
    <lineage>
        <taxon>Bacteria</taxon>
        <taxon>Bacillati</taxon>
        <taxon>Bacillota</taxon>
        <taxon>Clostridia</taxon>
        <taxon>Lachnospirales</taxon>
        <taxon>Lachnospiraceae</taxon>
        <taxon>Agathobacter</taxon>
    </lineage>
</organism>
<evidence type="ECO:0000313" key="3">
    <source>
        <dbReference type="Proteomes" id="UP000283431"/>
    </source>
</evidence>